<comment type="similarity">
    <text evidence="6">Belongs to the UbiX/PAD1 family. YclB subfamily.</text>
</comment>
<evidence type="ECO:0000259" key="8">
    <source>
        <dbReference type="Pfam" id="PF02441"/>
    </source>
</evidence>
<comment type="function">
    <text evidence="6">Involved in the non-oxidative decarboxylation and detoxification of phenolic derivatives. Flavin prenyltransferase that catalyzes the synthesis of the prenylated FMN cofactor (prenyl-FMN) for phenolic acid decarboxylase.</text>
</comment>
<dbReference type="OrthoDB" id="9781577at2"/>
<protein>
    <recommendedName>
        <fullName evidence="6">Probable UbiX-like flavin prenyltransferase</fullName>
        <ecNumber evidence="6">2.5.1.129</ecNumber>
    </recommendedName>
    <alternativeName>
        <fullName evidence="6">Phenolic acid decarboxylase subunit B</fullName>
        <shortName evidence="6">PAD</shortName>
    </alternativeName>
</protein>
<evidence type="ECO:0000313" key="9">
    <source>
        <dbReference type="EMBL" id="RRR96559.1"/>
    </source>
</evidence>
<dbReference type="InterPro" id="IPR032901">
    <property type="entry name" value="UbiX_pad_YclB"/>
</dbReference>
<dbReference type="FunFam" id="3.40.50.1950:FF:000001">
    <property type="entry name" value="Flavin prenyltransferase UbiX"/>
    <property type="match status" value="1"/>
</dbReference>
<feature type="binding site" evidence="6">
    <location>
        <position position="122"/>
    </location>
    <ligand>
        <name>FMN</name>
        <dbReference type="ChEBI" id="CHEBI:58210"/>
    </ligand>
</feature>
<feature type="binding site" evidence="6">
    <location>
        <begin position="9"/>
        <end position="11"/>
    </location>
    <ligand>
        <name>FMN</name>
        <dbReference type="ChEBI" id="CHEBI:58210"/>
    </ligand>
</feature>
<dbReference type="InterPro" id="IPR003382">
    <property type="entry name" value="Flavoprotein"/>
</dbReference>
<dbReference type="Proteomes" id="UP000277256">
    <property type="component" value="Unassembled WGS sequence"/>
</dbReference>
<reference evidence="9 10" key="1">
    <citation type="submission" date="2018-12" db="EMBL/GenBank/DDBJ databases">
        <title>Glycomyces sp. YIM 121974 draft genome.</title>
        <authorList>
            <person name="Li Q."/>
        </authorList>
    </citation>
    <scope>NUCLEOTIDE SEQUENCE [LARGE SCALE GENOMIC DNA]</scope>
    <source>
        <strain evidence="9 10">YIM 121974</strain>
    </source>
</reference>
<dbReference type="Gene3D" id="3.40.50.1950">
    <property type="entry name" value="Flavin prenyltransferase-like"/>
    <property type="match status" value="1"/>
</dbReference>
<dbReference type="InterPro" id="IPR004507">
    <property type="entry name" value="UbiX-like"/>
</dbReference>
<keyword evidence="2 6" id="KW-0285">Flavoprotein</keyword>
<dbReference type="NCBIfam" id="NF004685">
    <property type="entry name" value="PRK06029.1"/>
    <property type="match status" value="1"/>
</dbReference>
<dbReference type="SUPFAM" id="SSF52507">
    <property type="entry name" value="Homo-oligomeric flavin-containing Cys decarboxylases, HFCD"/>
    <property type="match status" value="1"/>
</dbReference>
<dbReference type="HAMAP" id="MF_01986">
    <property type="entry name" value="ubiX_pad_yclB"/>
    <property type="match status" value="1"/>
</dbReference>
<evidence type="ECO:0000256" key="6">
    <source>
        <dbReference type="HAMAP-Rule" id="MF_01986"/>
    </source>
</evidence>
<proteinExistence type="inferred from homology"/>
<comment type="catalytic activity">
    <reaction evidence="5 6">
        <text>dimethylallyl phosphate + FMNH2 = prenylated FMNH2 + phosphate</text>
        <dbReference type="Rhea" id="RHEA:37743"/>
        <dbReference type="ChEBI" id="CHEBI:43474"/>
        <dbReference type="ChEBI" id="CHEBI:57618"/>
        <dbReference type="ChEBI" id="CHEBI:87467"/>
        <dbReference type="ChEBI" id="CHEBI:88052"/>
        <dbReference type="EC" id="2.5.1.129"/>
    </reaction>
</comment>
<sequence>MRLVVGMTGATGAVFGVRLLEALRATGEVETHLVMSRWARTTLRLETAYSPAEVAALADFAWGPNEQAAPISSGSFRTDGMVIAPCSMKTVAAVRTGYTEGLIGRAADVTLKERRRLVLLARESPLSEIHLENLLALSRMGAVVLPPVPAFYNRPETIDDLVDHVVARTLDQFGLEYAKARRWDGLGDNGSTGTIEDGMVADGMVENGTVEGGTIEDGTVEDGTIEDSGAEEE</sequence>
<evidence type="ECO:0000256" key="1">
    <source>
        <dbReference type="ARBA" id="ARBA00022602"/>
    </source>
</evidence>
<feature type="binding site" evidence="6">
    <location>
        <begin position="87"/>
        <end position="90"/>
    </location>
    <ligand>
        <name>FMN</name>
        <dbReference type="ChEBI" id="CHEBI:58210"/>
    </ligand>
</feature>
<keyword evidence="3 6" id="KW-0288">FMN</keyword>
<evidence type="ECO:0000256" key="7">
    <source>
        <dbReference type="SAM" id="MobiDB-lite"/>
    </source>
</evidence>
<feature type="region of interest" description="Disordered" evidence="7">
    <location>
        <begin position="208"/>
        <end position="233"/>
    </location>
</feature>
<dbReference type="EC" id="2.5.1.129" evidence="6"/>
<feature type="compositionally biased region" description="Acidic residues" evidence="7">
    <location>
        <begin position="218"/>
        <end position="233"/>
    </location>
</feature>
<name>A0A426USN8_9ACTN</name>
<gene>
    <name evidence="9" type="ORF">EIW28_22285</name>
</gene>
<dbReference type="Pfam" id="PF02441">
    <property type="entry name" value="Flavoprotein"/>
    <property type="match status" value="1"/>
</dbReference>
<keyword evidence="1 6" id="KW-0637">Prenyltransferase</keyword>
<evidence type="ECO:0000256" key="4">
    <source>
        <dbReference type="ARBA" id="ARBA00022679"/>
    </source>
</evidence>
<keyword evidence="6" id="KW-0216">Detoxification</keyword>
<dbReference type="HAMAP" id="MF_01984">
    <property type="entry name" value="ubiX_pad"/>
    <property type="match status" value="1"/>
</dbReference>
<keyword evidence="6" id="KW-0058">Aromatic hydrocarbons catabolism</keyword>
<dbReference type="GO" id="GO:0106141">
    <property type="term" value="F:flavin prenyltransferase activity"/>
    <property type="evidence" value="ECO:0007669"/>
    <property type="project" value="UniProtKB-EC"/>
</dbReference>
<feature type="binding site" evidence="6">
    <location>
        <position position="36"/>
    </location>
    <ligand>
        <name>FMN</name>
        <dbReference type="ChEBI" id="CHEBI:58210"/>
    </ligand>
</feature>
<keyword evidence="10" id="KW-1185">Reference proteome</keyword>
<comment type="caution">
    <text evidence="9">The sequence shown here is derived from an EMBL/GenBank/DDBJ whole genome shotgun (WGS) entry which is preliminary data.</text>
</comment>
<dbReference type="GO" id="GO:0016831">
    <property type="term" value="F:carboxy-lyase activity"/>
    <property type="evidence" value="ECO:0007669"/>
    <property type="project" value="TreeGrafter"/>
</dbReference>
<evidence type="ECO:0000256" key="2">
    <source>
        <dbReference type="ARBA" id="ARBA00022630"/>
    </source>
</evidence>
<organism evidence="9 10">
    <name type="scientific">Glycomyces terrestris</name>
    <dbReference type="NCBI Taxonomy" id="2493553"/>
    <lineage>
        <taxon>Bacteria</taxon>
        <taxon>Bacillati</taxon>
        <taxon>Actinomycetota</taxon>
        <taxon>Actinomycetes</taxon>
        <taxon>Glycomycetales</taxon>
        <taxon>Glycomycetaceae</taxon>
        <taxon>Glycomyces</taxon>
    </lineage>
</organism>
<dbReference type="PANTHER" id="PTHR43374:SF1">
    <property type="entry name" value="FLAVIN PRENYLTRANSFERASE PAD1, MITOCHONDRIAL"/>
    <property type="match status" value="1"/>
</dbReference>
<comment type="subunit">
    <text evidence="6">Homododecamer.</text>
</comment>
<dbReference type="GO" id="GO:0009636">
    <property type="term" value="P:response to toxic substance"/>
    <property type="evidence" value="ECO:0007669"/>
    <property type="project" value="UniProtKB-KW"/>
</dbReference>
<dbReference type="NCBIfam" id="TIGR00421">
    <property type="entry name" value="ubiX_pad"/>
    <property type="match status" value="1"/>
</dbReference>
<keyword evidence="4 6" id="KW-0808">Transferase</keyword>
<evidence type="ECO:0000313" key="10">
    <source>
        <dbReference type="Proteomes" id="UP000277256"/>
    </source>
</evidence>
<feature type="domain" description="Flavoprotein" evidence="8">
    <location>
        <begin position="1"/>
        <end position="172"/>
    </location>
</feature>
<dbReference type="InterPro" id="IPR036551">
    <property type="entry name" value="Flavin_trans-like"/>
</dbReference>
<dbReference type="EMBL" id="RSEB01000007">
    <property type="protein sequence ID" value="RRR96559.1"/>
    <property type="molecule type" value="Genomic_DNA"/>
</dbReference>
<evidence type="ECO:0000256" key="5">
    <source>
        <dbReference type="ARBA" id="ARBA00050612"/>
    </source>
</evidence>
<dbReference type="AlphaFoldDB" id="A0A426USN8"/>
<dbReference type="PANTHER" id="PTHR43374">
    <property type="entry name" value="FLAVIN PRENYLTRANSFERASE"/>
    <property type="match status" value="1"/>
</dbReference>
<evidence type="ECO:0000256" key="3">
    <source>
        <dbReference type="ARBA" id="ARBA00022643"/>
    </source>
</evidence>
<accession>A0A426USN8</accession>